<keyword evidence="6" id="KW-1185">Reference proteome</keyword>
<comment type="caution">
    <text evidence="5">The sequence shown here is derived from an EMBL/GenBank/DDBJ whole genome shotgun (WGS) entry which is preliminary data.</text>
</comment>
<evidence type="ECO:0000256" key="1">
    <source>
        <dbReference type="ARBA" id="ARBA00023015"/>
    </source>
</evidence>
<accession>A0ABP8G5V3</accession>
<dbReference type="InterPro" id="IPR018060">
    <property type="entry name" value="HTH_AraC"/>
</dbReference>
<feature type="domain" description="HTH araC/xylS-type" evidence="4">
    <location>
        <begin position="50"/>
        <end position="148"/>
    </location>
</feature>
<organism evidence="5 6">
    <name type="scientific">Mucilaginibacter gynuensis</name>
    <dbReference type="NCBI Taxonomy" id="1302236"/>
    <lineage>
        <taxon>Bacteria</taxon>
        <taxon>Pseudomonadati</taxon>
        <taxon>Bacteroidota</taxon>
        <taxon>Sphingobacteriia</taxon>
        <taxon>Sphingobacteriales</taxon>
        <taxon>Sphingobacteriaceae</taxon>
        <taxon>Mucilaginibacter</taxon>
    </lineage>
</organism>
<dbReference type="Gene3D" id="1.10.10.60">
    <property type="entry name" value="Homeodomain-like"/>
    <property type="match status" value="1"/>
</dbReference>
<proteinExistence type="predicted"/>
<keyword evidence="2" id="KW-0238">DNA-binding</keyword>
<reference evidence="6" key="1">
    <citation type="journal article" date="2019" name="Int. J. Syst. Evol. Microbiol.">
        <title>The Global Catalogue of Microorganisms (GCM) 10K type strain sequencing project: providing services to taxonomists for standard genome sequencing and annotation.</title>
        <authorList>
            <consortium name="The Broad Institute Genomics Platform"/>
            <consortium name="The Broad Institute Genome Sequencing Center for Infectious Disease"/>
            <person name="Wu L."/>
            <person name="Ma J."/>
        </authorList>
    </citation>
    <scope>NUCLEOTIDE SEQUENCE [LARGE SCALE GENOMIC DNA]</scope>
    <source>
        <strain evidence="6">JCM 17705</strain>
    </source>
</reference>
<keyword evidence="3" id="KW-0804">Transcription</keyword>
<dbReference type="SUPFAM" id="SSF46689">
    <property type="entry name" value="Homeodomain-like"/>
    <property type="match status" value="1"/>
</dbReference>
<protein>
    <recommendedName>
        <fullName evidence="4">HTH araC/xylS-type domain-containing protein</fullName>
    </recommendedName>
</protein>
<dbReference type="PANTHER" id="PTHR43280">
    <property type="entry name" value="ARAC-FAMILY TRANSCRIPTIONAL REGULATOR"/>
    <property type="match status" value="1"/>
</dbReference>
<gene>
    <name evidence="5" type="ORF">GCM10023149_16070</name>
</gene>
<evidence type="ECO:0000256" key="3">
    <source>
        <dbReference type="ARBA" id="ARBA00023163"/>
    </source>
</evidence>
<sequence length="151" mass="17448">MERLIYEFNQSGGMKQDVLRGLFQVFAVFLGRATTQVDPVIQNKCVGQTKTFFKLLDQHFATLKMPADYARLMSVTPAYLNNMIKDALGNTTSYFIQQRILVEAKRLMSLDELNMKEVAYKLGFFDVSHFSKFFKRTSGERFTDYKRNVAA</sequence>
<evidence type="ECO:0000313" key="5">
    <source>
        <dbReference type="EMBL" id="GAA4318122.1"/>
    </source>
</evidence>
<keyword evidence="1" id="KW-0805">Transcription regulation</keyword>
<dbReference type="PROSITE" id="PS01124">
    <property type="entry name" value="HTH_ARAC_FAMILY_2"/>
    <property type="match status" value="1"/>
</dbReference>
<dbReference type="Proteomes" id="UP001500582">
    <property type="component" value="Unassembled WGS sequence"/>
</dbReference>
<evidence type="ECO:0000313" key="6">
    <source>
        <dbReference type="Proteomes" id="UP001500582"/>
    </source>
</evidence>
<evidence type="ECO:0000256" key="2">
    <source>
        <dbReference type="ARBA" id="ARBA00023125"/>
    </source>
</evidence>
<name>A0ABP8G5V3_9SPHI</name>
<dbReference type="EMBL" id="BAABFT010000003">
    <property type="protein sequence ID" value="GAA4318122.1"/>
    <property type="molecule type" value="Genomic_DNA"/>
</dbReference>
<evidence type="ECO:0000259" key="4">
    <source>
        <dbReference type="PROSITE" id="PS01124"/>
    </source>
</evidence>
<dbReference type="InterPro" id="IPR009057">
    <property type="entry name" value="Homeodomain-like_sf"/>
</dbReference>
<dbReference type="Pfam" id="PF12833">
    <property type="entry name" value="HTH_18"/>
    <property type="match status" value="1"/>
</dbReference>
<dbReference type="PANTHER" id="PTHR43280:SF32">
    <property type="entry name" value="TRANSCRIPTIONAL REGULATORY PROTEIN"/>
    <property type="match status" value="1"/>
</dbReference>
<dbReference type="SMART" id="SM00342">
    <property type="entry name" value="HTH_ARAC"/>
    <property type="match status" value="1"/>
</dbReference>